<dbReference type="Proteomes" id="UP000030661">
    <property type="component" value="Unassembled WGS sequence"/>
</dbReference>
<evidence type="ECO:0000313" key="2">
    <source>
        <dbReference type="Proteomes" id="UP000030661"/>
    </source>
</evidence>
<dbReference type="AlphaFoldDB" id="A0A081CB32"/>
<accession>A0A081CB32</accession>
<organism evidence="1">
    <name type="scientific">Vecturithrix granuli</name>
    <dbReference type="NCBI Taxonomy" id="1499967"/>
    <lineage>
        <taxon>Bacteria</taxon>
        <taxon>Candidatus Moduliflexota</taxon>
        <taxon>Candidatus Vecturitrichia</taxon>
        <taxon>Candidatus Vecturitrichales</taxon>
        <taxon>Candidatus Vecturitrichaceae</taxon>
        <taxon>Candidatus Vecturithrix</taxon>
    </lineage>
</organism>
<protein>
    <submittedName>
        <fullName evidence="1">Uncharacterized protein</fullName>
    </submittedName>
</protein>
<keyword evidence="2" id="KW-1185">Reference proteome</keyword>
<dbReference type="STRING" id="1499967.U27_02620"/>
<gene>
    <name evidence="1" type="ORF">U27_02620</name>
</gene>
<reference evidence="1" key="1">
    <citation type="journal article" date="2015" name="PeerJ">
        <title>First genomic representation of candidate bacterial phylum KSB3 points to enhanced environmental sensing as a trigger of wastewater bulking.</title>
        <authorList>
            <person name="Sekiguchi Y."/>
            <person name="Ohashi A."/>
            <person name="Parks D.H."/>
            <person name="Yamauchi T."/>
            <person name="Tyson G.W."/>
            <person name="Hugenholtz P."/>
        </authorList>
    </citation>
    <scope>NUCLEOTIDE SEQUENCE [LARGE SCALE GENOMIC DNA]</scope>
</reference>
<proteinExistence type="predicted"/>
<evidence type="ECO:0000313" key="1">
    <source>
        <dbReference type="EMBL" id="GAK61787.1"/>
    </source>
</evidence>
<name>A0A081CB32_VECG1</name>
<dbReference type="HOGENOM" id="CLU_3077095_0_0_0"/>
<dbReference type="EMBL" id="DF820483">
    <property type="protein sequence ID" value="GAK61787.1"/>
    <property type="molecule type" value="Genomic_DNA"/>
</dbReference>
<sequence length="52" mass="6412">MLSYRRVPDWELTLMVTELLSMPQTKKVRRQLRRINKEQNRRRNALLSEWAV</sequence>